<name>A0ABX8M7C7_9PSED</name>
<dbReference type="RefSeq" id="WP_217848578.1">
    <property type="nucleotide sequence ID" value="NZ_CP077073.1"/>
</dbReference>
<dbReference type="EMBL" id="CP077073">
    <property type="protein sequence ID" value="QXH34164.1"/>
    <property type="molecule type" value="Genomic_DNA"/>
</dbReference>
<keyword evidence="2" id="KW-1185">Reference proteome</keyword>
<organism evidence="1 2">
    <name type="scientific">Pseudomonas muyukensis</name>
    <dbReference type="NCBI Taxonomy" id="2842357"/>
    <lineage>
        <taxon>Bacteria</taxon>
        <taxon>Pseudomonadati</taxon>
        <taxon>Pseudomonadota</taxon>
        <taxon>Gammaproteobacteria</taxon>
        <taxon>Pseudomonadales</taxon>
        <taxon>Pseudomonadaceae</taxon>
        <taxon>Pseudomonas</taxon>
    </lineage>
</organism>
<dbReference type="Proteomes" id="UP001047646">
    <property type="component" value="Chromosome"/>
</dbReference>
<proteinExistence type="predicted"/>
<evidence type="ECO:0000313" key="1">
    <source>
        <dbReference type="EMBL" id="QXH34164.1"/>
    </source>
</evidence>
<protein>
    <submittedName>
        <fullName evidence="1">Uncharacterized protein</fullName>
    </submittedName>
</protein>
<gene>
    <name evidence="1" type="ORF">KSS95_18640</name>
</gene>
<sequence length="166" mass="19571">MRHSVHEFLRGLDNYLANGYINELSFEDPAQDALEYLSGLYVADVRKGLEYCKLILESDVPFSDSLRAACLYYLLMSQDEWGYAFLFLLRYSKSLSVEMLKEAFEYFCYARRDVDEHAVPEGLFESLLARYQELKSDPDANFYKLHEFYIEFLRLHPLEGGRVEER</sequence>
<reference evidence="1" key="1">
    <citation type="journal article" date="2021" name="Microorganisms">
        <title>The Ever-Expanding Pseudomonas Genus: Description of 43 New Species and Partition of the Pseudomonas putida Group.</title>
        <authorList>
            <person name="Girard L."/>
            <person name="Lood C."/>
            <person name="Hofte M."/>
            <person name="Vandamme P."/>
            <person name="Rokni-Zadeh H."/>
            <person name="van Noort V."/>
            <person name="Lavigne R."/>
            <person name="De Mot R."/>
        </authorList>
    </citation>
    <scope>NUCLEOTIDE SEQUENCE</scope>
    <source>
        <strain evidence="1">COW39</strain>
    </source>
</reference>
<accession>A0ABX8M7C7</accession>
<evidence type="ECO:0000313" key="2">
    <source>
        <dbReference type="Proteomes" id="UP001047646"/>
    </source>
</evidence>